<evidence type="ECO:0000256" key="3">
    <source>
        <dbReference type="ARBA" id="ARBA00023002"/>
    </source>
</evidence>
<comment type="caution">
    <text evidence="8">The sequence shown here is derived from an EMBL/GenBank/DDBJ whole genome shotgun (WGS) entry which is preliminary data.</text>
</comment>
<dbReference type="GO" id="GO:0005506">
    <property type="term" value="F:iron ion binding"/>
    <property type="evidence" value="ECO:0007669"/>
    <property type="project" value="InterPro"/>
</dbReference>
<dbReference type="GO" id="GO:0016020">
    <property type="term" value="C:membrane"/>
    <property type="evidence" value="ECO:0007669"/>
    <property type="project" value="UniProtKB-SubCell"/>
</dbReference>
<dbReference type="InterPro" id="IPR050651">
    <property type="entry name" value="Plant_Cytochrome_P450_Monoox"/>
</dbReference>
<proteinExistence type="inferred from homology"/>
<dbReference type="PROSITE" id="PS00086">
    <property type="entry name" value="CYTOCHROME_P450"/>
    <property type="match status" value="1"/>
</dbReference>
<protein>
    <recommendedName>
        <fullName evidence="10">Cytochrome P450</fullName>
    </recommendedName>
</protein>
<evidence type="ECO:0000256" key="5">
    <source>
        <dbReference type="ARBA" id="ARBA00023033"/>
    </source>
</evidence>
<evidence type="ECO:0008006" key="10">
    <source>
        <dbReference type="Google" id="ProtNLM"/>
    </source>
</evidence>
<feature type="binding site" description="axial binding residue" evidence="6">
    <location>
        <position position="73"/>
    </location>
    <ligand>
        <name>heme</name>
        <dbReference type="ChEBI" id="CHEBI:30413"/>
    </ligand>
    <ligandPart>
        <name>Fe</name>
        <dbReference type="ChEBI" id="CHEBI:18248"/>
    </ligandPart>
</feature>
<dbReference type="PANTHER" id="PTHR47947">
    <property type="entry name" value="CYTOCHROME P450 82C3-RELATED"/>
    <property type="match status" value="1"/>
</dbReference>
<keyword evidence="2 6" id="KW-0479">Metal-binding</keyword>
<dbReference type="PRINTS" id="PR00463">
    <property type="entry name" value="EP450I"/>
</dbReference>
<gene>
    <name evidence="8" type="ORF">RJ639_013494</name>
</gene>
<dbReference type="GO" id="GO:0020037">
    <property type="term" value="F:heme binding"/>
    <property type="evidence" value="ECO:0007669"/>
    <property type="project" value="InterPro"/>
</dbReference>
<dbReference type="InterPro" id="IPR002401">
    <property type="entry name" value="Cyt_P450_E_grp-I"/>
</dbReference>
<evidence type="ECO:0000256" key="6">
    <source>
        <dbReference type="PIRSR" id="PIRSR602401-1"/>
    </source>
</evidence>
<organism evidence="8 9">
    <name type="scientific">Escallonia herrerae</name>
    <dbReference type="NCBI Taxonomy" id="1293975"/>
    <lineage>
        <taxon>Eukaryota</taxon>
        <taxon>Viridiplantae</taxon>
        <taxon>Streptophyta</taxon>
        <taxon>Embryophyta</taxon>
        <taxon>Tracheophyta</taxon>
        <taxon>Spermatophyta</taxon>
        <taxon>Magnoliopsida</taxon>
        <taxon>eudicotyledons</taxon>
        <taxon>Gunneridae</taxon>
        <taxon>Pentapetalae</taxon>
        <taxon>asterids</taxon>
        <taxon>campanulids</taxon>
        <taxon>Escalloniales</taxon>
        <taxon>Escalloniaceae</taxon>
        <taxon>Escallonia</taxon>
    </lineage>
</organism>
<keyword evidence="3 7" id="KW-0560">Oxidoreductase</keyword>
<evidence type="ECO:0000256" key="7">
    <source>
        <dbReference type="RuleBase" id="RU000461"/>
    </source>
</evidence>
<keyword evidence="1 6" id="KW-0349">Heme</keyword>
<evidence type="ECO:0000256" key="1">
    <source>
        <dbReference type="ARBA" id="ARBA00022617"/>
    </source>
</evidence>
<dbReference type="AlphaFoldDB" id="A0AA88VIG6"/>
<dbReference type="PANTHER" id="PTHR47947:SF57">
    <property type="entry name" value="CYTOCHROME P450 81F3-LIKE"/>
    <property type="match status" value="1"/>
</dbReference>
<dbReference type="EMBL" id="JAVXUP010001827">
    <property type="protein sequence ID" value="KAK3007758.1"/>
    <property type="molecule type" value="Genomic_DNA"/>
</dbReference>
<accession>A0AA88VIG6</accession>
<comment type="similarity">
    <text evidence="7">Belongs to the cytochrome P450 family.</text>
</comment>
<dbReference type="Gene3D" id="1.10.630.10">
    <property type="entry name" value="Cytochrome P450"/>
    <property type="match status" value="2"/>
</dbReference>
<keyword evidence="4 6" id="KW-0408">Iron</keyword>
<dbReference type="SUPFAM" id="SSF48264">
    <property type="entry name" value="Cytochrome P450"/>
    <property type="match status" value="1"/>
</dbReference>
<dbReference type="InterPro" id="IPR036396">
    <property type="entry name" value="Cyt_P450_sf"/>
</dbReference>
<dbReference type="Pfam" id="PF00067">
    <property type="entry name" value="p450"/>
    <property type="match status" value="1"/>
</dbReference>
<sequence length="134" mass="15094">MTLLLNHPDVLKKARAELDNLVGLERLVEESDLAKLQDPRVWEDPTSFKPERFETGEVEGHRLMPFGMGRRSCPGASLAQRVVGLVLASLIQCFEWVRVSENQIDLTEGTGLSMPKLEPLVAMCRARHIMDKIL</sequence>
<dbReference type="Proteomes" id="UP001188597">
    <property type="component" value="Unassembled WGS sequence"/>
</dbReference>
<evidence type="ECO:0000256" key="4">
    <source>
        <dbReference type="ARBA" id="ARBA00023004"/>
    </source>
</evidence>
<name>A0AA88VIG6_9ASTE</name>
<dbReference type="GO" id="GO:0016705">
    <property type="term" value="F:oxidoreductase activity, acting on paired donors, with incorporation or reduction of molecular oxygen"/>
    <property type="evidence" value="ECO:0007669"/>
    <property type="project" value="InterPro"/>
</dbReference>
<dbReference type="InterPro" id="IPR017972">
    <property type="entry name" value="Cyt_P450_CS"/>
</dbReference>
<dbReference type="GO" id="GO:0004497">
    <property type="term" value="F:monooxygenase activity"/>
    <property type="evidence" value="ECO:0007669"/>
    <property type="project" value="UniProtKB-KW"/>
</dbReference>
<reference evidence="8" key="1">
    <citation type="submission" date="2022-12" db="EMBL/GenBank/DDBJ databases">
        <title>Draft genome assemblies for two species of Escallonia (Escalloniales).</title>
        <authorList>
            <person name="Chanderbali A."/>
            <person name="Dervinis C."/>
            <person name="Anghel I."/>
            <person name="Soltis D."/>
            <person name="Soltis P."/>
            <person name="Zapata F."/>
        </authorList>
    </citation>
    <scope>NUCLEOTIDE SEQUENCE</scope>
    <source>
        <strain evidence="8">UCBG64.0493</strain>
        <tissue evidence="8">Leaf</tissue>
    </source>
</reference>
<evidence type="ECO:0000313" key="9">
    <source>
        <dbReference type="Proteomes" id="UP001188597"/>
    </source>
</evidence>
<keyword evidence="9" id="KW-1185">Reference proteome</keyword>
<dbReference type="InterPro" id="IPR001128">
    <property type="entry name" value="Cyt_P450"/>
</dbReference>
<evidence type="ECO:0000256" key="2">
    <source>
        <dbReference type="ARBA" id="ARBA00022723"/>
    </source>
</evidence>
<comment type="cofactor">
    <cofactor evidence="6">
        <name>heme</name>
        <dbReference type="ChEBI" id="CHEBI:30413"/>
    </cofactor>
</comment>
<keyword evidence="5 7" id="KW-0503">Monooxygenase</keyword>
<dbReference type="PRINTS" id="PR00385">
    <property type="entry name" value="P450"/>
</dbReference>
<evidence type="ECO:0000313" key="8">
    <source>
        <dbReference type="EMBL" id="KAK3007758.1"/>
    </source>
</evidence>